<dbReference type="Gene3D" id="3.30.70.100">
    <property type="match status" value="1"/>
</dbReference>
<evidence type="ECO:0000313" key="1">
    <source>
        <dbReference type="EMBL" id="MBI4210202.1"/>
    </source>
</evidence>
<reference evidence="1" key="1">
    <citation type="submission" date="2020-07" db="EMBL/GenBank/DDBJ databases">
        <title>Huge and variable diversity of episymbiotic CPR bacteria and DPANN archaea in groundwater ecosystems.</title>
        <authorList>
            <person name="He C.Y."/>
            <person name="Keren R."/>
            <person name="Whittaker M."/>
            <person name="Farag I.F."/>
            <person name="Doudna J."/>
            <person name="Cate J.H.D."/>
            <person name="Banfield J.F."/>
        </authorList>
    </citation>
    <scope>NUCLEOTIDE SEQUENCE</scope>
    <source>
        <strain evidence="1">NC_groundwater_1296_Ag_S-0.2um_52_80</strain>
    </source>
</reference>
<dbReference type="InterPro" id="IPR011008">
    <property type="entry name" value="Dimeric_a/b-barrel"/>
</dbReference>
<accession>A0A8T3YK80</accession>
<gene>
    <name evidence="1" type="ORF">HY544_01700</name>
</gene>
<proteinExistence type="predicted"/>
<evidence type="ECO:0000313" key="2">
    <source>
        <dbReference type="Proteomes" id="UP000732298"/>
    </source>
</evidence>
<dbReference type="InterPro" id="IPR009874">
    <property type="entry name" value="DUF1428"/>
</dbReference>
<organism evidence="1 2">
    <name type="scientific">Candidatus Iainarchaeum sp</name>
    <dbReference type="NCBI Taxonomy" id="3101447"/>
    <lineage>
        <taxon>Archaea</taxon>
        <taxon>Candidatus Iainarchaeota</taxon>
        <taxon>Candidatus Iainarchaeia</taxon>
        <taxon>Candidatus Iainarchaeales</taxon>
        <taxon>Candidatus Iainarchaeaceae</taxon>
        <taxon>Candidatus Iainarchaeum</taxon>
    </lineage>
</organism>
<dbReference type="EMBL" id="JACQPB010000023">
    <property type="protein sequence ID" value="MBI4210202.1"/>
    <property type="molecule type" value="Genomic_DNA"/>
</dbReference>
<protein>
    <submittedName>
        <fullName evidence="1">DUF1428 family protein</fullName>
    </submittedName>
</protein>
<dbReference type="Proteomes" id="UP000732298">
    <property type="component" value="Unassembled WGS sequence"/>
</dbReference>
<dbReference type="SUPFAM" id="SSF54909">
    <property type="entry name" value="Dimeric alpha+beta barrel"/>
    <property type="match status" value="1"/>
</dbReference>
<dbReference type="Pfam" id="PF07237">
    <property type="entry name" value="DUF1428"/>
    <property type="match status" value="1"/>
</dbReference>
<sequence>MAVTPNETILFSWIVFKNKLHRTKVNAKVMKEMEMAMKDFDMKDMPFDMKKVLYAGFKPIVEKKK</sequence>
<dbReference type="AlphaFoldDB" id="A0A8T3YK80"/>
<name>A0A8T3YK80_9ARCH</name>
<comment type="caution">
    <text evidence="1">The sequence shown here is derived from an EMBL/GenBank/DDBJ whole genome shotgun (WGS) entry which is preliminary data.</text>
</comment>